<accession>A0AAV2GRF4</accession>
<evidence type="ECO:0000313" key="2">
    <source>
        <dbReference type="Proteomes" id="UP001497516"/>
    </source>
</evidence>
<proteinExistence type="predicted"/>
<gene>
    <name evidence="1" type="ORF">LTRI10_LOCUS52114</name>
</gene>
<name>A0AAV2GRF4_9ROSI</name>
<dbReference type="AlphaFoldDB" id="A0AAV2GRF4"/>
<reference evidence="1 2" key="1">
    <citation type="submission" date="2024-04" db="EMBL/GenBank/DDBJ databases">
        <authorList>
            <person name="Fracassetti M."/>
        </authorList>
    </citation>
    <scope>NUCLEOTIDE SEQUENCE [LARGE SCALE GENOMIC DNA]</scope>
</reference>
<dbReference type="EMBL" id="OZ034822">
    <property type="protein sequence ID" value="CAL1412852.1"/>
    <property type="molecule type" value="Genomic_DNA"/>
</dbReference>
<evidence type="ECO:0000313" key="1">
    <source>
        <dbReference type="EMBL" id="CAL1412852.1"/>
    </source>
</evidence>
<keyword evidence="2" id="KW-1185">Reference proteome</keyword>
<organism evidence="1 2">
    <name type="scientific">Linum trigynum</name>
    <dbReference type="NCBI Taxonomy" id="586398"/>
    <lineage>
        <taxon>Eukaryota</taxon>
        <taxon>Viridiplantae</taxon>
        <taxon>Streptophyta</taxon>
        <taxon>Embryophyta</taxon>
        <taxon>Tracheophyta</taxon>
        <taxon>Spermatophyta</taxon>
        <taxon>Magnoliopsida</taxon>
        <taxon>eudicotyledons</taxon>
        <taxon>Gunneridae</taxon>
        <taxon>Pentapetalae</taxon>
        <taxon>rosids</taxon>
        <taxon>fabids</taxon>
        <taxon>Malpighiales</taxon>
        <taxon>Linaceae</taxon>
        <taxon>Linum</taxon>
    </lineage>
</organism>
<sequence length="89" mass="9706">MLAYVGRAHDGLSGDGMLAYVRQYSSASWSAKIANLQLGQKEVKTLDTQTFSKHVSNLQMGTDLDGLNITRLNVFMDKVAVLLDVFGAL</sequence>
<dbReference type="Proteomes" id="UP001497516">
    <property type="component" value="Chromosome 9"/>
</dbReference>
<protein>
    <submittedName>
        <fullName evidence="1">Uncharacterized protein</fullName>
    </submittedName>
</protein>